<accession>A0A430FNM8</accession>
<dbReference type="Pfam" id="PF03372">
    <property type="entry name" value="Exo_endo_phos"/>
    <property type="match status" value="1"/>
</dbReference>
<feature type="domain" description="Endonuclease/exonuclease/phosphatase" evidence="1">
    <location>
        <begin position="78"/>
        <end position="288"/>
    </location>
</feature>
<dbReference type="InterPro" id="IPR005135">
    <property type="entry name" value="Endo/exonuclease/phosphatase"/>
</dbReference>
<dbReference type="EMBL" id="QXGL01000001">
    <property type="protein sequence ID" value="RSX54414.1"/>
    <property type="molecule type" value="Genomic_DNA"/>
</dbReference>
<evidence type="ECO:0000313" key="3">
    <source>
        <dbReference type="Proteomes" id="UP000287533"/>
    </source>
</evidence>
<sequence>MPVVVALTPWFTLLAIVALLLAVVSRRWLTMLIAIAVIGGQVWWQKPFFSGASTLQANDAEAISATRANTSDMIARVMTFNVYKGQADAQAIVDTVRDQRVEILALQETTDEFIDALNNAGIHSYLPYSQISSSDGKSGNGLWSATPLSHPVDDEVGSGASFMPGGTISFGDGKAQIRFVSVHTVSPKPGYWKQWRQTLDELALMRSRTDDRYVFMGDFNSTMDHTPFRAFLGTRFRDATMSSGHGFTFTWPADKAPIPRFADIDHIVIDQRINAGQMQVVRIVGSDHAALLGTIEVGE</sequence>
<dbReference type="Proteomes" id="UP000287533">
    <property type="component" value="Unassembled WGS sequence"/>
</dbReference>
<dbReference type="InterPro" id="IPR036691">
    <property type="entry name" value="Endo/exonu/phosph_ase_sf"/>
</dbReference>
<keyword evidence="3" id="KW-1185">Reference proteome</keyword>
<gene>
    <name evidence="2" type="ORF">D2E25_0722</name>
</gene>
<evidence type="ECO:0000313" key="2">
    <source>
        <dbReference type="EMBL" id="RSX54414.1"/>
    </source>
</evidence>
<proteinExistence type="predicted"/>
<keyword evidence="2" id="KW-0255">Endonuclease</keyword>
<dbReference type="SUPFAM" id="SSF56219">
    <property type="entry name" value="DNase I-like"/>
    <property type="match status" value="1"/>
</dbReference>
<protein>
    <submittedName>
        <fullName evidence="2">Endonuclease</fullName>
    </submittedName>
</protein>
<dbReference type="AlphaFoldDB" id="A0A430FNM8"/>
<dbReference type="GO" id="GO:0004519">
    <property type="term" value="F:endonuclease activity"/>
    <property type="evidence" value="ECO:0007669"/>
    <property type="project" value="UniProtKB-KW"/>
</dbReference>
<dbReference type="Gene3D" id="3.60.10.10">
    <property type="entry name" value="Endonuclease/exonuclease/phosphatase"/>
    <property type="match status" value="1"/>
</dbReference>
<keyword evidence="2" id="KW-0540">Nuclease</keyword>
<organism evidence="2 3">
    <name type="scientific">Bifidobacterium goeldii</name>
    <dbReference type="NCBI Taxonomy" id="2306975"/>
    <lineage>
        <taxon>Bacteria</taxon>
        <taxon>Bacillati</taxon>
        <taxon>Actinomycetota</taxon>
        <taxon>Actinomycetes</taxon>
        <taxon>Bifidobacteriales</taxon>
        <taxon>Bifidobacteriaceae</taxon>
        <taxon>Bifidobacterium</taxon>
    </lineage>
</organism>
<evidence type="ECO:0000259" key="1">
    <source>
        <dbReference type="Pfam" id="PF03372"/>
    </source>
</evidence>
<keyword evidence="2" id="KW-0378">Hydrolase</keyword>
<reference evidence="2 3" key="1">
    <citation type="submission" date="2018-09" db="EMBL/GenBank/DDBJ databases">
        <title>Characterization of the phylogenetic diversity of five novel species belonging to the genus Bifidobacterium.</title>
        <authorList>
            <person name="Lugli G.A."/>
            <person name="Duranti S."/>
            <person name="Milani C."/>
        </authorList>
    </citation>
    <scope>NUCLEOTIDE SEQUENCE [LARGE SCALE GENOMIC DNA]</scope>
    <source>
        <strain evidence="2 3">2034B</strain>
    </source>
</reference>
<comment type="caution">
    <text evidence="2">The sequence shown here is derived from an EMBL/GenBank/DDBJ whole genome shotgun (WGS) entry which is preliminary data.</text>
</comment>
<name>A0A430FNM8_9BIFI</name>